<sequence length="415" mass="46940">MLYNFDRSIDRRPTLSVKWNKEAIRSLCGNPDAEPFWVADMDFSVASEVTQKARILSDHAIYGYPHATNQRQVFCSWAKKRHLLDLQPGQVVISQGVLTSIAILVELLSAEGDGIIIPLPAYQPFIRIVNNLQRTMLGWPLLYDQDTHTFSLDWPLYEELCKRARILIFCSPHNPSGMVFGHQDLIRLCEIAKQNNVVIISDEIHADLSFETHLTLLEPARQVGCEAVVCMAPSKTFNIAGEHYSVTLFNSSELKKRFVTRLEQLFLSTPSLVATTLALASYESGGKWLEELLVYLQKNADLIEKTLQKEVPSVFFLKPRASFIGLLDCSAILHLVERDAQEHPELYDSSASAQGGLLSRFFGQRAGLAFNDGTWFGGEAYRRFVRLNFGTQRSNIERALLHIKQAVAFLETTYR</sequence>
<keyword evidence="3" id="KW-0663">Pyridoxal phosphate</keyword>
<comment type="caution">
    <text evidence="7">The sequence shown here is derived from an EMBL/GenBank/DDBJ whole genome shotgun (WGS) entry which is preliminary data.</text>
</comment>
<dbReference type="Pfam" id="PF00155">
    <property type="entry name" value="Aminotran_1_2"/>
    <property type="match status" value="1"/>
</dbReference>
<accession>A0A644Z5T7</accession>
<evidence type="ECO:0000256" key="4">
    <source>
        <dbReference type="ARBA" id="ARBA00023239"/>
    </source>
</evidence>
<protein>
    <recommendedName>
        <fullName evidence="2">cysteine-S-conjugate beta-lyase</fullName>
        <ecNumber evidence="2">4.4.1.13</ecNumber>
    </recommendedName>
</protein>
<proteinExistence type="inferred from homology"/>
<dbReference type="InterPro" id="IPR015422">
    <property type="entry name" value="PyrdxlP-dep_Trfase_small"/>
</dbReference>
<dbReference type="InterPro" id="IPR015424">
    <property type="entry name" value="PyrdxlP-dep_Trfase"/>
</dbReference>
<comment type="similarity">
    <text evidence="5">Belongs to the class-II pyridoxal-phosphate-dependent aminotransferase family. MalY/PatB cystathionine beta-lyase subfamily.</text>
</comment>
<dbReference type="InterPro" id="IPR015421">
    <property type="entry name" value="PyrdxlP-dep_Trfase_major"/>
</dbReference>
<organism evidence="7">
    <name type="scientific">bioreactor metagenome</name>
    <dbReference type="NCBI Taxonomy" id="1076179"/>
    <lineage>
        <taxon>unclassified sequences</taxon>
        <taxon>metagenomes</taxon>
        <taxon>ecological metagenomes</taxon>
    </lineage>
</organism>
<evidence type="ECO:0000256" key="5">
    <source>
        <dbReference type="ARBA" id="ARBA00037974"/>
    </source>
</evidence>
<name>A0A644Z5T7_9ZZZZ</name>
<dbReference type="EC" id="4.4.1.13" evidence="2"/>
<dbReference type="GO" id="GO:0030170">
    <property type="term" value="F:pyridoxal phosphate binding"/>
    <property type="evidence" value="ECO:0007669"/>
    <property type="project" value="InterPro"/>
</dbReference>
<gene>
    <name evidence="7" type="primary">patB_22</name>
    <name evidence="7" type="ORF">SDC9_81962</name>
</gene>
<comment type="cofactor">
    <cofactor evidence="1">
        <name>pyridoxal 5'-phosphate</name>
        <dbReference type="ChEBI" id="CHEBI:597326"/>
    </cofactor>
</comment>
<evidence type="ECO:0000313" key="7">
    <source>
        <dbReference type="EMBL" id="MPM35371.1"/>
    </source>
</evidence>
<dbReference type="InterPro" id="IPR004839">
    <property type="entry name" value="Aminotransferase_I/II_large"/>
</dbReference>
<dbReference type="PANTHER" id="PTHR43525:SF1">
    <property type="entry name" value="PROTEIN MALY"/>
    <property type="match status" value="1"/>
</dbReference>
<dbReference type="AlphaFoldDB" id="A0A644Z5T7"/>
<keyword evidence="4 7" id="KW-0456">Lyase</keyword>
<dbReference type="EMBL" id="VSSQ01007265">
    <property type="protein sequence ID" value="MPM35371.1"/>
    <property type="molecule type" value="Genomic_DNA"/>
</dbReference>
<evidence type="ECO:0000256" key="2">
    <source>
        <dbReference type="ARBA" id="ARBA00012224"/>
    </source>
</evidence>
<feature type="domain" description="Aminotransferase class I/classII large" evidence="6">
    <location>
        <begin position="50"/>
        <end position="400"/>
    </location>
</feature>
<reference evidence="7" key="1">
    <citation type="submission" date="2019-08" db="EMBL/GenBank/DDBJ databases">
        <authorList>
            <person name="Kucharzyk K."/>
            <person name="Murdoch R.W."/>
            <person name="Higgins S."/>
            <person name="Loffler F."/>
        </authorList>
    </citation>
    <scope>NUCLEOTIDE SEQUENCE</scope>
</reference>
<dbReference type="CDD" id="cd00609">
    <property type="entry name" value="AAT_like"/>
    <property type="match status" value="1"/>
</dbReference>
<dbReference type="Gene3D" id="3.90.1150.10">
    <property type="entry name" value="Aspartate Aminotransferase, domain 1"/>
    <property type="match status" value="1"/>
</dbReference>
<evidence type="ECO:0000259" key="6">
    <source>
        <dbReference type="Pfam" id="PF00155"/>
    </source>
</evidence>
<dbReference type="Gene3D" id="3.40.640.10">
    <property type="entry name" value="Type I PLP-dependent aspartate aminotransferase-like (Major domain)"/>
    <property type="match status" value="1"/>
</dbReference>
<dbReference type="GO" id="GO:0047804">
    <property type="term" value="F:cysteine-S-conjugate beta-lyase activity"/>
    <property type="evidence" value="ECO:0007669"/>
    <property type="project" value="UniProtKB-EC"/>
</dbReference>
<dbReference type="InterPro" id="IPR051798">
    <property type="entry name" value="Class-II_PLP-Dep_Aminotrans"/>
</dbReference>
<dbReference type="SUPFAM" id="SSF53383">
    <property type="entry name" value="PLP-dependent transferases"/>
    <property type="match status" value="1"/>
</dbReference>
<dbReference type="PANTHER" id="PTHR43525">
    <property type="entry name" value="PROTEIN MALY"/>
    <property type="match status" value="1"/>
</dbReference>
<evidence type="ECO:0000256" key="3">
    <source>
        <dbReference type="ARBA" id="ARBA00022898"/>
    </source>
</evidence>
<evidence type="ECO:0000256" key="1">
    <source>
        <dbReference type="ARBA" id="ARBA00001933"/>
    </source>
</evidence>